<dbReference type="EMBL" id="QGNW01001665">
    <property type="protein sequence ID" value="RVW33781.1"/>
    <property type="molecule type" value="Genomic_DNA"/>
</dbReference>
<keyword evidence="1" id="KW-0472">Membrane</keyword>
<dbReference type="Proteomes" id="UP000288805">
    <property type="component" value="Unassembled WGS sequence"/>
</dbReference>
<sequence length="68" mass="7695">MSNRLIGLTDLSFLAFGSVLIAHIYFNMKIEGPQLPKKIRALASYRDYTFAAYGNDIAVFKRAHQVCK</sequence>
<evidence type="ECO:0000313" key="3">
    <source>
        <dbReference type="EMBL" id="RVW87349.1"/>
    </source>
</evidence>
<evidence type="ECO:0000313" key="2">
    <source>
        <dbReference type="EMBL" id="RVW33781.1"/>
    </source>
</evidence>
<accession>A0A438HSD5</accession>
<gene>
    <name evidence="3" type="ORF">CK203_033691</name>
    <name evidence="2" type="ORF">CK203_074884</name>
</gene>
<dbReference type="AlphaFoldDB" id="A0A438HSD5"/>
<protein>
    <submittedName>
        <fullName evidence="3">Uncharacterized protein</fullName>
    </submittedName>
</protein>
<dbReference type="EMBL" id="QGNW01000184">
    <property type="protein sequence ID" value="RVW87349.1"/>
    <property type="molecule type" value="Genomic_DNA"/>
</dbReference>
<keyword evidence="1" id="KW-1133">Transmembrane helix</keyword>
<name>A0A438HSD5_VITVI</name>
<evidence type="ECO:0000256" key="1">
    <source>
        <dbReference type="SAM" id="Phobius"/>
    </source>
</evidence>
<feature type="transmembrane region" description="Helical" evidence="1">
    <location>
        <begin position="6"/>
        <end position="28"/>
    </location>
</feature>
<proteinExistence type="predicted"/>
<keyword evidence="1" id="KW-0812">Transmembrane</keyword>
<organism evidence="3 4">
    <name type="scientific">Vitis vinifera</name>
    <name type="common">Grape</name>
    <dbReference type="NCBI Taxonomy" id="29760"/>
    <lineage>
        <taxon>Eukaryota</taxon>
        <taxon>Viridiplantae</taxon>
        <taxon>Streptophyta</taxon>
        <taxon>Embryophyta</taxon>
        <taxon>Tracheophyta</taxon>
        <taxon>Spermatophyta</taxon>
        <taxon>Magnoliopsida</taxon>
        <taxon>eudicotyledons</taxon>
        <taxon>Gunneridae</taxon>
        <taxon>Pentapetalae</taxon>
        <taxon>rosids</taxon>
        <taxon>Vitales</taxon>
        <taxon>Vitaceae</taxon>
        <taxon>Viteae</taxon>
        <taxon>Vitis</taxon>
    </lineage>
</organism>
<comment type="caution">
    <text evidence="3">The sequence shown here is derived from an EMBL/GenBank/DDBJ whole genome shotgun (WGS) entry which is preliminary data.</text>
</comment>
<evidence type="ECO:0000313" key="4">
    <source>
        <dbReference type="Proteomes" id="UP000288805"/>
    </source>
</evidence>
<reference evidence="3 4" key="1">
    <citation type="journal article" date="2018" name="PLoS Genet.">
        <title>Population sequencing reveals clonal diversity and ancestral inbreeding in the grapevine cultivar Chardonnay.</title>
        <authorList>
            <person name="Roach M.J."/>
            <person name="Johnson D.L."/>
            <person name="Bohlmann J."/>
            <person name="van Vuuren H.J."/>
            <person name="Jones S.J."/>
            <person name="Pretorius I.S."/>
            <person name="Schmidt S.A."/>
            <person name="Borneman A.R."/>
        </authorList>
    </citation>
    <scope>NUCLEOTIDE SEQUENCE [LARGE SCALE GENOMIC DNA]</scope>
    <source>
        <strain evidence="4">cv. Chardonnay</strain>
        <strain evidence="3">I10V1</strain>
        <tissue evidence="3">Leaf</tissue>
    </source>
</reference>